<proteinExistence type="predicted"/>
<protein>
    <submittedName>
        <fullName evidence="1">Zinc uptake regulation protein ZUR</fullName>
    </submittedName>
</protein>
<dbReference type="Proteomes" id="UP000029224">
    <property type="component" value="Unassembled WGS sequence"/>
</dbReference>
<reference evidence="1 2" key="2">
    <citation type="submission" date="2014-09" db="EMBL/GenBank/DDBJ databases">
        <authorList>
            <consortium name="NBRP consortium"/>
            <person name="Sawabe T."/>
            <person name="Meirelles P."/>
            <person name="Nakanishi M."/>
            <person name="Sayaka M."/>
            <person name="Hattori M."/>
            <person name="Ohkuma M."/>
        </authorList>
    </citation>
    <scope>NUCLEOTIDE SEQUENCE [LARGE SCALE GENOMIC DNA]</scope>
    <source>
        <strain evidence="1 2">JCM 19240</strain>
    </source>
</reference>
<accession>A0A090U4M1</accession>
<dbReference type="EMBL" id="BBMT01000021">
    <property type="protein sequence ID" value="GAL37842.1"/>
    <property type="molecule type" value="Genomic_DNA"/>
</dbReference>
<comment type="caution">
    <text evidence="1">The sequence shown here is derived from an EMBL/GenBank/DDBJ whole genome shotgun (WGS) entry which is preliminary data.</text>
</comment>
<gene>
    <name evidence="1" type="ORF">JCM19240_6758</name>
</gene>
<evidence type="ECO:0000313" key="1">
    <source>
        <dbReference type="EMBL" id="GAL37842.1"/>
    </source>
</evidence>
<dbReference type="InterPro" id="IPR036388">
    <property type="entry name" value="WH-like_DNA-bd_sf"/>
</dbReference>
<keyword evidence="2" id="KW-1185">Reference proteome</keyword>
<reference evidence="1 2" key="1">
    <citation type="submission" date="2014-09" db="EMBL/GenBank/DDBJ databases">
        <title>Vibrio maritimus JCM 19240. (C210) whole genome shotgun sequence.</title>
        <authorList>
            <person name="Sawabe T."/>
            <person name="Meirelles P."/>
            <person name="Nakanishi M."/>
            <person name="Sayaka M."/>
            <person name="Hattori M."/>
            <person name="Ohkuma M."/>
        </authorList>
    </citation>
    <scope>NUCLEOTIDE SEQUENCE [LARGE SCALE GENOMIC DNA]</scope>
    <source>
        <strain evidence="1 2">JCM 19240</strain>
    </source>
</reference>
<sequence>MDQKLIKQLEETCSARGVRLTPQRKRVYELICDSNKASSAYELLDQLKSPNRRLSRRRYTEHWTFF</sequence>
<dbReference type="InterPro" id="IPR036390">
    <property type="entry name" value="WH_DNA-bd_sf"/>
</dbReference>
<dbReference type="SUPFAM" id="SSF46785">
    <property type="entry name" value="Winged helix' DNA-binding domain"/>
    <property type="match status" value="1"/>
</dbReference>
<dbReference type="AlphaFoldDB" id="A0A090U4M1"/>
<dbReference type="Gene3D" id="1.10.10.10">
    <property type="entry name" value="Winged helix-like DNA-binding domain superfamily/Winged helix DNA-binding domain"/>
    <property type="match status" value="1"/>
</dbReference>
<name>A0A090U4M1_9VIBR</name>
<evidence type="ECO:0000313" key="2">
    <source>
        <dbReference type="Proteomes" id="UP000029224"/>
    </source>
</evidence>
<organism evidence="1 2">
    <name type="scientific">Vibrio maritimus</name>
    <dbReference type="NCBI Taxonomy" id="990268"/>
    <lineage>
        <taxon>Bacteria</taxon>
        <taxon>Pseudomonadati</taxon>
        <taxon>Pseudomonadota</taxon>
        <taxon>Gammaproteobacteria</taxon>
        <taxon>Vibrionales</taxon>
        <taxon>Vibrionaceae</taxon>
        <taxon>Vibrio</taxon>
    </lineage>
</organism>